<keyword evidence="2" id="KW-0378">Hydrolase</keyword>
<reference evidence="2 3" key="1">
    <citation type="submission" date="2016-10" db="EMBL/GenBank/DDBJ databases">
        <authorList>
            <person name="de Groot N.N."/>
        </authorList>
    </citation>
    <scope>NUCLEOTIDE SEQUENCE [LARGE SCALE GENOMIC DNA]</scope>
    <source>
        <strain evidence="2 3">DSM 13305</strain>
    </source>
</reference>
<dbReference type="STRING" id="112903.SAMN04490178_105200"/>
<comment type="similarity">
    <text evidence="1">Belongs to the glycosyl hydrolase 25 family.</text>
</comment>
<dbReference type="GO" id="GO:0016998">
    <property type="term" value="P:cell wall macromolecule catabolic process"/>
    <property type="evidence" value="ECO:0007669"/>
    <property type="project" value="InterPro"/>
</dbReference>
<dbReference type="Pfam" id="PF01183">
    <property type="entry name" value="Glyco_hydro_25"/>
    <property type="match status" value="1"/>
</dbReference>
<protein>
    <submittedName>
        <fullName evidence="2">Glycosyl hydrolases family 25</fullName>
    </submittedName>
</protein>
<evidence type="ECO:0000313" key="3">
    <source>
        <dbReference type="Proteomes" id="UP000198847"/>
    </source>
</evidence>
<dbReference type="RefSeq" id="WP_218140617.1">
    <property type="nucleotide sequence ID" value="NZ_FODY01000005.1"/>
</dbReference>
<dbReference type="InterPro" id="IPR017853">
    <property type="entry name" value="GH"/>
</dbReference>
<dbReference type="InterPro" id="IPR002053">
    <property type="entry name" value="Glyco_hydro_25"/>
</dbReference>
<dbReference type="EMBL" id="FODY01000005">
    <property type="protein sequence ID" value="SEO82418.1"/>
    <property type="molecule type" value="Genomic_DNA"/>
</dbReference>
<dbReference type="Proteomes" id="UP000198847">
    <property type="component" value="Unassembled WGS sequence"/>
</dbReference>
<evidence type="ECO:0000313" key="2">
    <source>
        <dbReference type="EMBL" id="SEO82418.1"/>
    </source>
</evidence>
<dbReference type="GO" id="GO:0009253">
    <property type="term" value="P:peptidoglycan catabolic process"/>
    <property type="evidence" value="ECO:0007669"/>
    <property type="project" value="InterPro"/>
</dbReference>
<name>A0A1H8SVP0_9FIRM</name>
<accession>A0A1H8SVP0</accession>
<dbReference type="PANTHER" id="PTHR34135:SF2">
    <property type="entry name" value="LYSOZYME"/>
    <property type="match status" value="1"/>
</dbReference>
<sequence>MIRGIDVSVHNGMVDWQAVKDAGIEFAMLRSSYGKNSEDSMFAQNVAGAKAAGLQVGAYHYSYALNEDDAIQEATNCRSVIDSTGQLLELPVFFDMEDADGYKQRNGFAFDPTEITAICKAFLENIGLDCGVYASYFWLCNYVDWRGLGCAVWNAQWGSADDLQGFMWQYTDSLDINGNLFDGNIKY</sequence>
<gene>
    <name evidence="2" type="ORF">SAMN04490178_105200</name>
</gene>
<dbReference type="AlphaFoldDB" id="A0A1H8SVP0"/>
<organism evidence="2 3">
    <name type="scientific">Propionispora vibrioides</name>
    <dbReference type="NCBI Taxonomy" id="112903"/>
    <lineage>
        <taxon>Bacteria</taxon>
        <taxon>Bacillati</taxon>
        <taxon>Bacillota</taxon>
        <taxon>Negativicutes</taxon>
        <taxon>Selenomonadales</taxon>
        <taxon>Sporomusaceae</taxon>
        <taxon>Propionispora</taxon>
    </lineage>
</organism>
<keyword evidence="3" id="KW-1185">Reference proteome</keyword>
<dbReference type="Gene3D" id="3.20.20.80">
    <property type="entry name" value="Glycosidases"/>
    <property type="match status" value="1"/>
</dbReference>
<dbReference type="GO" id="GO:0003796">
    <property type="term" value="F:lysozyme activity"/>
    <property type="evidence" value="ECO:0007669"/>
    <property type="project" value="InterPro"/>
</dbReference>
<dbReference type="PANTHER" id="PTHR34135">
    <property type="entry name" value="LYSOZYME"/>
    <property type="match status" value="1"/>
</dbReference>
<dbReference type="PROSITE" id="PS51904">
    <property type="entry name" value="GLYCOSYL_HYDROL_F25_2"/>
    <property type="match status" value="1"/>
</dbReference>
<proteinExistence type="inferred from homology"/>
<dbReference type="SUPFAM" id="SSF51445">
    <property type="entry name" value="(Trans)glycosidases"/>
    <property type="match status" value="1"/>
</dbReference>
<dbReference type="GO" id="GO:0016052">
    <property type="term" value="P:carbohydrate catabolic process"/>
    <property type="evidence" value="ECO:0007669"/>
    <property type="project" value="TreeGrafter"/>
</dbReference>
<evidence type="ECO:0000256" key="1">
    <source>
        <dbReference type="ARBA" id="ARBA00010646"/>
    </source>
</evidence>